<evidence type="ECO:0000256" key="1">
    <source>
        <dbReference type="ARBA" id="ARBA00005641"/>
    </source>
</evidence>
<dbReference type="EMBL" id="CAJNOJ010000638">
    <property type="protein sequence ID" value="CAF1501782.1"/>
    <property type="molecule type" value="Genomic_DNA"/>
</dbReference>
<dbReference type="OrthoDB" id="5823761at2759"/>
<dbReference type="SUPFAM" id="SSF51445">
    <property type="entry name" value="(Trans)glycosidases"/>
    <property type="match status" value="1"/>
</dbReference>
<reference evidence="6" key="1">
    <citation type="submission" date="2021-02" db="EMBL/GenBank/DDBJ databases">
        <authorList>
            <person name="Nowell W R."/>
        </authorList>
    </citation>
    <scope>NUCLEOTIDE SEQUENCE</scope>
</reference>
<protein>
    <recommendedName>
        <fullName evidence="5">Glycoside hydrolase family 5 domain-containing protein</fullName>
    </recommendedName>
</protein>
<dbReference type="PANTHER" id="PTHR34142">
    <property type="entry name" value="ENDO-BETA-1,4-GLUCANASE A"/>
    <property type="match status" value="1"/>
</dbReference>
<accession>A0A815T277</accession>
<evidence type="ECO:0000256" key="3">
    <source>
        <dbReference type="ARBA" id="ARBA00023295"/>
    </source>
</evidence>
<keyword evidence="3 4" id="KW-0326">Glycosidase</keyword>
<dbReference type="AlphaFoldDB" id="A0A815T277"/>
<organism evidence="6 7">
    <name type="scientific">Adineta ricciae</name>
    <name type="common">Rotifer</name>
    <dbReference type="NCBI Taxonomy" id="249248"/>
    <lineage>
        <taxon>Eukaryota</taxon>
        <taxon>Metazoa</taxon>
        <taxon>Spiralia</taxon>
        <taxon>Gnathifera</taxon>
        <taxon>Rotifera</taxon>
        <taxon>Eurotatoria</taxon>
        <taxon>Bdelloidea</taxon>
        <taxon>Adinetida</taxon>
        <taxon>Adinetidae</taxon>
        <taxon>Adineta</taxon>
    </lineage>
</organism>
<sequence length="106" mass="11873">KSSQSGTHQTCRANCANSLQAATTWLTTNGFKGFLGEFAWSNDSSCTNEGPAFLDHLSNHSNVRMGWTWCCGGPWYPSNYMFMLDLINFTAPIIDRHQMALLLQHL</sequence>
<evidence type="ECO:0000313" key="6">
    <source>
        <dbReference type="EMBL" id="CAF1501782.1"/>
    </source>
</evidence>
<dbReference type="Proteomes" id="UP000663852">
    <property type="component" value="Unassembled WGS sequence"/>
</dbReference>
<evidence type="ECO:0000259" key="5">
    <source>
        <dbReference type="Pfam" id="PF00150"/>
    </source>
</evidence>
<dbReference type="PANTHER" id="PTHR34142:SF1">
    <property type="entry name" value="GLYCOSIDE HYDROLASE FAMILY 5 DOMAIN-CONTAINING PROTEIN"/>
    <property type="match status" value="1"/>
</dbReference>
<dbReference type="Pfam" id="PF00150">
    <property type="entry name" value="Cellulase"/>
    <property type="match status" value="1"/>
</dbReference>
<dbReference type="GO" id="GO:0009251">
    <property type="term" value="P:glucan catabolic process"/>
    <property type="evidence" value="ECO:0007669"/>
    <property type="project" value="TreeGrafter"/>
</dbReference>
<feature type="non-terminal residue" evidence="6">
    <location>
        <position position="1"/>
    </location>
</feature>
<evidence type="ECO:0000256" key="4">
    <source>
        <dbReference type="RuleBase" id="RU361153"/>
    </source>
</evidence>
<comment type="similarity">
    <text evidence="1 4">Belongs to the glycosyl hydrolase 5 (cellulase A) family.</text>
</comment>
<name>A0A815T277_ADIRI</name>
<dbReference type="InterPro" id="IPR001547">
    <property type="entry name" value="Glyco_hydro_5"/>
</dbReference>
<dbReference type="Gene3D" id="3.20.20.80">
    <property type="entry name" value="Glycosidases"/>
    <property type="match status" value="1"/>
</dbReference>
<comment type="caution">
    <text evidence="6">The sequence shown here is derived from an EMBL/GenBank/DDBJ whole genome shotgun (WGS) entry which is preliminary data.</text>
</comment>
<keyword evidence="2 4" id="KW-0378">Hydrolase</keyword>
<dbReference type="GO" id="GO:0004553">
    <property type="term" value="F:hydrolase activity, hydrolyzing O-glycosyl compounds"/>
    <property type="evidence" value="ECO:0007669"/>
    <property type="project" value="InterPro"/>
</dbReference>
<gene>
    <name evidence="6" type="ORF">EDS130_LOCUS42676</name>
</gene>
<evidence type="ECO:0000256" key="2">
    <source>
        <dbReference type="ARBA" id="ARBA00022801"/>
    </source>
</evidence>
<evidence type="ECO:0000313" key="7">
    <source>
        <dbReference type="Proteomes" id="UP000663852"/>
    </source>
</evidence>
<proteinExistence type="inferred from homology"/>
<feature type="domain" description="Glycoside hydrolase family 5" evidence="5">
    <location>
        <begin position="4"/>
        <end position="70"/>
    </location>
</feature>
<dbReference type="InterPro" id="IPR017853">
    <property type="entry name" value="GH"/>
</dbReference>